<dbReference type="CDD" id="cd14007">
    <property type="entry name" value="STKc_Aurora"/>
    <property type="match status" value="1"/>
</dbReference>
<dbReference type="GO" id="GO:0004674">
    <property type="term" value="F:protein serine/threonine kinase activity"/>
    <property type="evidence" value="ECO:0007669"/>
    <property type="project" value="UniProtKB-KW"/>
</dbReference>
<dbReference type="InterPro" id="IPR011009">
    <property type="entry name" value="Kinase-like_dom_sf"/>
</dbReference>
<evidence type="ECO:0000313" key="17">
    <source>
        <dbReference type="Proteomes" id="UP000241890"/>
    </source>
</evidence>
<dbReference type="EMBL" id="BEYU01000133">
    <property type="protein sequence ID" value="GBG32838.1"/>
    <property type="molecule type" value="Genomic_DNA"/>
</dbReference>
<evidence type="ECO:0000256" key="3">
    <source>
        <dbReference type="ARBA" id="ARBA00022741"/>
    </source>
</evidence>
<keyword evidence="3 9" id="KW-0547">Nucleotide-binding</keyword>
<keyword evidence="4 13" id="KW-0418">Kinase</keyword>
<dbReference type="AlphaFoldDB" id="A0A2R5GSV0"/>
<feature type="domain" description="Protein kinase" evidence="15">
    <location>
        <begin position="205"/>
        <end position="448"/>
    </location>
</feature>
<dbReference type="FunFam" id="1.10.510.10:FF:000235">
    <property type="entry name" value="Serine/threonine-protein kinase ark1"/>
    <property type="match status" value="1"/>
</dbReference>
<evidence type="ECO:0000256" key="5">
    <source>
        <dbReference type="ARBA" id="ARBA00022840"/>
    </source>
</evidence>
<comment type="catalytic activity">
    <reaction evidence="7 13">
        <text>L-seryl-[protein] + ATP = O-phospho-L-seryl-[protein] + ADP + H(+)</text>
        <dbReference type="Rhea" id="RHEA:17989"/>
        <dbReference type="Rhea" id="RHEA-COMP:9863"/>
        <dbReference type="Rhea" id="RHEA-COMP:11604"/>
        <dbReference type="ChEBI" id="CHEBI:15378"/>
        <dbReference type="ChEBI" id="CHEBI:29999"/>
        <dbReference type="ChEBI" id="CHEBI:30616"/>
        <dbReference type="ChEBI" id="CHEBI:83421"/>
        <dbReference type="ChEBI" id="CHEBI:456216"/>
        <dbReference type="EC" id="2.7.11.1"/>
    </reaction>
</comment>
<feature type="compositionally biased region" description="Polar residues" evidence="14">
    <location>
        <begin position="8"/>
        <end position="20"/>
    </location>
</feature>
<keyword evidence="2 13" id="KW-0808">Transferase</keyword>
<dbReference type="PROSITE" id="PS00107">
    <property type="entry name" value="PROTEIN_KINASE_ATP"/>
    <property type="match status" value="1"/>
</dbReference>
<dbReference type="FunCoup" id="A0A2R5GSV0">
    <property type="interactions" value="32"/>
</dbReference>
<feature type="compositionally biased region" description="Acidic residues" evidence="14">
    <location>
        <begin position="88"/>
        <end position="101"/>
    </location>
</feature>
<sequence>MSRPPSWGLQTVAASTQQHQGHGYEHDQALDHQQMQQQQQQMQTQKTLTWRSGTRRRKGSRGDADSHYGGQYHGGEPGSSLRPRNGLDNDDKEMDMDDDDNYMLARDEGDKEVTGNGGRSRQYAEADKEQFQRQPLSTPIPAHRLAKERGPRSALKSAEAARKRLRSTQTPALGRNGHAVGRRFSTDSSSVNESGGDRRWTLEDFEVGRQLGSGKFGNVYLAREKQSKYVVALKVLDKSQLQRQGIEHQLRREIEIQRQLRDHNILQLYGYFFDARRIYLILEYAPGGQLYEALKSAKRFSETQAASYVRQLARALDHCHERNVIHRDLKPENLLLGSDNEIRVCDFGWSIHAPSSRRSTICGTMVAGETHDSRVDNWGLGVLAYEFLVGKPPFEAASMQLTYNRILKGELDFPSGVSEGARDLIARLLRNDPAQRLDLKSVLRHPWILAHAQA</sequence>
<feature type="compositionally biased region" description="Basic and acidic residues" evidence="14">
    <location>
        <begin position="122"/>
        <end position="131"/>
    </location>
</feature>
<comment type="catalytic activity">
    <reaction evidence="6 13">
        <text>L-threonyl-[protein] + ATP = O-phospho-L-threonyl-[protein] + ADP + H(+)</text>
        <dbReference type="Rhea" id="RHEA:46608"/>
        <dbReference type="Rhea" id="RHEA-COMP:11060"/>
        <dbReference type="Rhea" id="RHEA-COMP:11605"/>
        <dbReference type="ChEBI" id="CHEBI:15378"/>
        <dbReference type="ChEBI" id="CHEBI:30013"/>
        <dbReference type="ChEBI" id="CHEBI:30616"/>
        <dbReference type="ChEBI" id="CHEBI:61977"/>
        <dbReference type="ChEBI" id="CHEBI:456216"/>
        <dbReference type="EC" id="2.7.11.1"/>
    </reaction>
</comment>
<evidence type="ECO:0000256" key="11">
    <source>
        <dbReference type="PROSITE-ProRule" id="PRU10141"/>
    </source>
</evidence>
<keyword evidence="1 12" id="KW-0723">Serine/threonine-protein kinase</keyword>
<evidence type="ECO:0000256" key="9">
    <source>
        <dbReference type="PIRSR" id="PIRSR630616-2"/>
    </source>
</evidence>
<evidence type="ECO:0000256" key="6">
    <source>
        <dbReference type="ARBA" id="ARBA00047899"/>
    </source>
</evidence>
<accession>A0A2R5GSV0</accession>
<evidence type="ECO:0000256" key="8">
    <source>
        <dbReference type="PIRSR" id="PIRSR630616-1"/>
    </source>
</evidence>
<protein>
    <recommendedName>
        <fullName evidence="13">Aurora kinase</fullName>
        <ecNumber evidence="13">2.7.11.1</ecNumber>
    </recommendedName>
</protein>
<evidence type="ECO:0000256" key="14">
    <source>
        <dbReference type="SAM" id="MobiDB-lite"/>
    </source>
</evidence>
<feature type="binding site" evidence="9 11">
    <location>
        <position position="234"/>
    </location>
    <ligand>
        <name>ATP</name>
        <dbReference type="ChEBI" id="CHEBI:30616"/>
    </ligand>
</feature>
<dbReference type="OrthoDB" id="377346at2759"/>
<dbReference type="FunFam" id="3.30.200.20:FF:000042">
    <property type="entry name" value="Aurora kinase A"/>
    <property type="match status" value="1"/>
</dbReference>
<proteinExistence type="inferred from homology"/>
<gene>
    <name evidence="16" type="ORF">FCC1311_090632</name>
</gene>
<reference evidence="16 17" key="1">
    <citation type="submission" date="2017-12" db="EMBL/GenBank/DDBJ databases">
        <title>Sequencing, de novo assembly and annotation of complete genome of a new Thraustochytrid species, strain FCC1311.</title>
        <authorList>
            <person name="Sedici K."/>
            <person name="Godart F."/>
            <person name="Aiese Cigliano R."/>
            <person name="Sanseverino W."/>
            <person name="Barakat M."/>
            <person name="Ortet P."/>
            <person name="Marechal E."/>
            <person name="Cagnac O."/>
            <person name="Amato A."/>
        </authorList>
    </citation>
    <scope>NUCLEOTIDE SEQUENCE [LARGE SCALE GENOMIC DNA]</scope>
</reference>
<feature type="binding site" evidence="9">
    <location>
        <begin position="332"/>
        <end position="333"/>
    </location>
    <ligand>
        <name>ATP</name>
        <dbReference type="ChEBI" id="CHEBI:30616"/>
    </ligand>
</feature>
<dbReference type="InterPro" id="IPR000719">
    <property type="entry name" value="Prot_kinase_dom"/>
</dbReference>
<dbReference type="EC" id="2.7.11.1" evidence="13"/>
<comment type="similarity">
    <text evidence="13">Belongs to the protein kinase superfamily. Ser/Thr protein kinase family. Aurora subfamily.</text>
</comment>
<dbReference type="Proteomes" id="UP000241890">
    <property type="component" value="Unassembled WGS sequence"/>
</dbReference>
<feature type="region of interest" description="Disordered" evidence="14">
    <location>
        <begin position="1"/>
        <end position="196"/>
    </location>
</feature>
<keyword evidence="17" id="KW-1185">Reference proteome</keyword>
<dbReference type="InterPro" id="IPR030616">
    <property type="entry name" value="Aur-like"/>
</dbReference>
<dbReference type="PROSITE" id="PS50011">
    <property type="entry name" value="PROTEIN_KINASE_DOM"/>
    <property type="match status" value="1"/>
</dbReference>
<feature type="cross-link" description="Glycyl lysine isopeptide (Lys-Gly) (interchain with G-Cter in SUMO2)" evidence="10">
    <location>
        <position position="330"/>
    </location>
</feature>
<evidence type="ECO:0000259" key="15">
    <source>
        <dbReference type="PROSITE" id="PS50011"/>
    </source>
</evidence>
<dbReference type="SMART" id="SM00220">
    <property type="entry name" value="S_TKc"/>
    <property type="match status" value="1"/>
</dbReference>
<feature type="binding site" evidence="9">
    <location>
        <position position="346"/>
    </location>
    <ligand>
        <name>ATP</name>
        <dbReference type="ChEBI" id="CHEBI:30616"/>
    </ligand>
</feature>
<dbReference type="PANTHER" id="PTHR24350">
    <property type="entry name" value="SERINE/THREONINE-PROTEIN KINASE IAL-RELATED"/>
    <property type="match status" value="1"/>
</dbReference>
<keyword evidence="5 9" id="KW-0067">ATP-binding</keyword>
<dbReference type="GO" id="GO:0005524">
    <property type="term" value="F:ATP binding"/>
    <property type="evidence" value="ECO:0007669"/>
    <property type="project" value="UniProtKB-UniRule"/>
</dbReference>
<evidence type="ECO:0000256" key="10">
    <source>
        <dbReference type="PIRSR" id="PIRSR630616-3"/>
    </source>
</evidence>
<dbReference type="SUPFAM" id="SSF56112">
    <property type="entry name" value="Protein kinase-like (PK-like)"/>
    <property type="match status" value="1"/>
</dbReference>
<evidence type="ECO:0000256" key="4">
    <source>
        <dbReference type="ARBA" id="ARBA00022777"/>
    </source>
</evidence>
<dbReference type="InterPro" id="IPR008271">
    <property type="entry name" value="Ser/Thr_kinase_AS"/>
</dbReference>
<dbReference type="InterPro" id="IPR017441">
    <property type="entry name" value="Protein_kinase_ATP_BS"/>
</dbReference>
<dbReference type="PROSITE" id="PS00108">
    <property type="entry name" value="PROTEIN_KINASE_ST"/>
    <property type="match status" value="1"/>
</dbReference>
<dbReference type="Gene3D" id="1.10.510.10">
    <property type="entry name" value="Transferase(Phosphotransferase) domain 1"/>
    <property type="match status" value="1"/>
</dbReference>
<evidence type="ECO:0000256" key="7">
    <source>
        <dbReference type="ARBA" id="ARBA00048679"/>
    </source>
</evidence>
<dbReference type="InParanoid" id="A0A2R5GSV0"/>
<evidence type="ECO:0000313" key="16">
    <source>
        <dbReference type="EMBL" id="GBG32838.1"/>
    </source>
</evidence>
<organism evidence="16 17">
    <name type="scientific">Hondaea fermentalgiana</name>
    <dbReference type="NCBI Taxonomy" id="2315210"/>
    <lineage>
        <taxon>Eukaryota</taxon>
        <taxon>Sar</taxon>
        <taxon>Stramenopiles</taxon>
        <taxon>Bigyra</taxon>
        <taxon>Labyrinthulomycetes</taxon>
        <taxon>Thraustochytrida</taxon>
        <taxon>Thraustochytriidae</taxon>
        <taxon>Hondaea</taxon>
    </lineage>
</organism>
<feature type="active site" description="Proton acceptor" evidence="8">
    <location>
        <position position="328"/>
    </location>
</feature>
<dbReference type="Pfam" id="PF00069">
    <property type="entry name" value="Pkinase"/>
    <property type="match status" value="1"/>
</dbReference>
<evidence type="ECO:0000256" key="1">
    <source>
        <dbReference type="ARBA" id="ARBA00022527"/>
    </source>
</evidence>
<feature type="compositionally biased region" description="Low complexity" evidence="14">
    <location>
        <begin position="33"/>
        <end position="45"/>
    </location>
</feature>
<feature type="binding site" evidence="9">
    <location>
        <begin position="283"/>
        <end position="285"/>
    </location>
    <ligand>
        <name>ATP</name>
        <dbReference type="ChEBI" id="CHEBI:30616"/>
    </ligand>
</feature>
<comment type="caution">
    <text evidence="16">The sequence shown here is derived from an EMBL/GenBank/DDBJ whole genome shotgun (WGS) entry which is preliminary data.</text>
</comment>
<evidence type="ECO:0000256" key="13">
    <source>
        <dbReference type="RuleBase" id="RU367134"/>
    </source>
</evidence>
<feature type="binding site" evidence="9">
    <location>
        <position position="215"/>
    </location>
    <ligand>
        <name>ATP</name>
        <dbReference type="ChEBI" id="CHEBI:30616"/>
    </ligand>
</feature>
<name>A0A2R5GSV0_9STRA</name>
<evidence type="ECO:0000256" key="2">
    <source>
        <dbReference type="ARBA" id="ARBA00022679"/>
    </source>
</evidence>
<evidence type="ECO:0000256" key="12">
    <source>
        <dbReference type="RuleBase" id="RU000304"/>
    </source>
</evidence>